<keyword evidence="3" id="KW-1185">Reference proteome</keyword>
<proteinExistence type="predicted"/>
<sequence>MVGKGEKSGKRGGPGNLGTRVEKKGGGKGGKLLLADRKYRVVGGGEAVLGGCEGDWKVYKGLKRVDGGWENDEVRLEDKMVLDGSEWGISGKGDWDIWEDGMEGVEEEEMNSAEAVEKIIEEMRGVKDGVEIKREEVERKEGNGGNKKNEREEEDGCCEGKKKVKGKETEIIVIEEEEEEGLSSMEKWTMEKKTKEKHEREERKRGEKEGIINRGKDRGIGRDSVMEMWREWQDYEELVKDTRYVLGIRMEEARSFMLDREIRKVLELGLGGGLGGKGLKELGEEEVVVRSEVVVERGLKEKEDLKKEVAVEGGRSYSEVLRGTPEREDEMEELTEKKDVEIKKWLDDSLERERRSGKVVEVVMDSQSGKSEEDWKVDEVMEKLGVSKNAVDKMKVCGNRVKMVMKDREVAEKIEEMGKEVIGEAIGGGVVEVKRNENWVGMVVPGMEVDMWEGKMEELKKKIEEENGIKLMRVPRWLANEDRRRAN</sequence>
<dbReference type="AlphaFoldDB" id="A0A2T7A3N1"/>
<name>A0A2T7A3N1_TUBBO</name>
<dbReference type="STRING" id="42251.A0A2T7A3N1"/>
<gene>
    <name evidence="2" type="ORF">B9Z19DRAFT_1120962</name>
</gene>
<feature type="compositionally biased region" description="Basic and acidic residues" evidence="1">
    <location>
        <begin position="136"/>
        <end position="151"/>
    </location>
</feature>
<dbReference type="EMBL" id="NESQ01000030">
    <property type="protein sequence ID" value="PUU82329.1"/>
    <property type="molecule type" value="Genomic_DNA"/>
</dbReference>
<evidence type="ECO:0000256" key="1">
    <source>
        <dbReference type="SAM" id="MobiDB-lite"/>
    </source>
</evidence>
<dbReference type="Proteomes" id="UP000244722">
    <property type="component" value="Unassembled WGS sequence"/>
</dbReference>
<feature type="region of interest" description="Disordered" evidence="1">
    <location>
        <begin position="190"/>
        <end position="216"/>
    </location>
</feature>
<reference evidence="2 3" key="1">
    <citation type="submission" date="2017-04" db="EMBL/GenBank/DDBJ databases">
        <title>Draft genome sequence of Tuber borchii Vittad., a whitish edible truffle.</title>
        <authorList>
            <consortium name="DOE Joint Genome Institute"/>
            <person name="Murat C."/>
            <person name="Kuo A."/>
            <person name="Barry K.W."/>
            <person name="Clum A."/>
            <person name="Dockter R.B."/>
            <person name="Fauchery L."/>
            <person name="Iotti M."/>
            <person name="Kohler A."/>
            <person name="Labutti K."/>
            <person name="Lindquist E.A."/>
            <person name="Lipzen A."/>
            <person name="Ohm R.A."/>
            <person name="Wang M."/>
            <person name="Grigoriev I.V."/>
            <person name="Zambonelli A."/>
            <person name="Martin F.M."/>
        </authorList>
    </citation>
    <scope>NUCLEOTIDE SEQUENCE [LARGE SCALE GENOMIC DNA]</scope>
    <source>
        <strain evidence="2 3">Tbo3840</strain>
    </source>
</reference>
<evidence type="ECO:0000313" key="3">
    <source>
        <dbReference type="Proteomes" id="UP000244722"/>
    </source>
</evidence>
<feature type="region of interest" description="Disordered" evidence="1">
    <location>
        <begin position="136"/>
        <end position="155"/>
    </location>
</feature>
<protein>
    <submittedName>
        <fullName evidence="2">Uncharacterized protein</fullName>
    </submittedName>
</protein>
<evidence type="ECO:0000313" key="2">
    <source>
        <dbReference type="EMBL" id="PUU82329.1"/>
    </source>
</evidence>
<organism evidence="2 3">
    <name type="scientific">Tuber borchii</name>
    <name type="common">White truffle</name>
    <dbReference type="NCBI Taxonomy" id="42251"/>
    <lineage>
        <taxon>Eukaryota</taxon>
        <taxon>Fungi</taxon>
        <taxon>Dikarya</taxon>
        <taxon>Ascomycota</taxon>
        <taxon>Pezizomycotina</taxon>
        <taxon>Pezizomycetes</taxon>
        <taxon>Pezizales</taxon>
        <taxon>Tuberaceae</taxon>
        <taxon>Tuber</taxon>
    </lineage>
</organism>
<accession>A0A2T7A3N1</accession>
<comment type="caution">
    <text evidence="2">The sequence shown here is derived from an EMBL/GenBank/DDBJ whole genome shotgun (WGS) entry which is preliminary data.</text>
</comment>
<feature type="region of interest" description="Disordered" evidence="1">
    <location>
        <begin position="1"/>
        <end position="31"/>
    </location>
</feature>